<dbReference type="PROSITE" id="PS51273">
    <property type="entry name" value="GATASE_TYPE_1"/>
    <property type="match status" value="1"/>
</dbReference>
<accession>A0A382CP76</accession>
<gene>
    <name evidence="2" type="ORF">METZ01_LOCUS180800</name>
</gene>
<proteinExistence type="predicted"/>
<feature type="domain" description="Glutamine amidotransferase" evidence="1">
    <location>
        <begin position="23"/>
        <end position="184"/>
    </location>
</feature>
<dbReference type="Gene3D" id="3.40.50.880">
    <property type="match status" value="1"/>
</dbReference>
<dbReference type="PANTHER" id="PTHR42695">
    <property type="entry name" value="GLUTAMINE AMIDOTRANSFERASE YLR126C-RELATED"/>
    <property type="match status" value="1"/>
</dbReference>
<dbReference type="InterPro" id="IPR017926">
    <property type="entry name" value="GATASE"/>
</dbReference>
<dbReference type="Pfam" id="PF00117">
    <property type="entry name" value="GATase"/>
    <property type="match status" value="1"/>
</dbReference>
<organism evidence="2">
    <name type="scientific">marine metagenome</name>
    <dbReference type="NCBI Taxonomy" id="408172"/>
    <lineage>
        <taxon>unclassified sequences</taxon>
        <taxon>metagenomes</taxon>
        <taxon>ecological metagenomes</taxon>
    </lineage>
</organism>
<dbReference type="CDD" id="cd01741">
    <property type="entry name" value="GATase1_1"/>
    <property type="match status" value="1"/>
</dbReference>
<dbReference type="EMBL" id="UINC01035478">
    <property type="protein sequence ID" value="SVB27946.1"/>
    <property type="molecule type" value="Genomic_DNA"/>
</dbReference>
<evidence type="ECO:0000259" key="1">
    <source>
        <dbReference type="Pfam" id="PF00117"/>
    </source>
</evidence>
<dbReference type="InterPro" id="IPR044992">
    <property type="entry name" value="ChyE-like"/>
</dbReference>
<dbReference type="InterPro" id="IPR029062">
    <property type="entry name" value="Class_I_gatase-like"/>
</dbReference>
<name>A0A382CP76_9ZZZZ</name>
<dbReference type="PANTHER" id="PTHR42695:SF5">
    <property type="entry name" value="GLUTAMINE AMIDOTRANSFERASE YLR126C-RELATED"/>
    <property type="match status" value="1"/>
</dbReference>
<dbReference type="GO" id="GO:0005829">
    <property type="term" value="C:cytosol"/>
    <property type="evidence" value="ECO:0007669"/>
    <property type="project" value="TreeGrafter"/>
</dbReference>
<dbReference type="AlphaFoldDB" id="A0A382CP76"/>
<sequence>MKIIILQHIAIETPGYIQDLMIKDNVELTTVQLDEGGIIPKDLSNFDGMFCMGGPMDTWMEKDYPWLIEEKKKIKEFVIDLEKPFLGFCLGCQLLGEVVGGKVVKSIPPEIGILDIDMEEEKKNDLLFSQFPNSIKALQWHSYEVAGLEKNSNVTLLGSSPLTKYQIFKYKNHAYGIQFHIEIKDNTVSDWGCVPEYKTALEDSLGEGALNHFDKIAADNMKDMNHLATILYKKFTDII</sequence>
<evidence type="ECO:0000313" key="2">
    <source>
        <dbReference type="EMBL" id="SVB27946.1"/>
    </source>
</evidence>
<dbReference type="SUPFAM" id="SSF52317">
    <property type="entry name" value="Class I glutamine amidotransferase-like"/>
    <property type="match status" value="1"/>
</dbReference>
<protein>
    <recommendedName>
        <fullName evidence="1">Glutamine amidotransferase domain-containing protein</fullName>
    </recommendedName>
</protein>
<reference evidence="2" key="1">
    <citation type="submission" date="2018-05" db="EMBL/GenBank/DDBJ databases">
        <authorList>
            <person name="Lanie J.A."/>
            <person name="Ng W.-L."/>
            <person name="Kazmierczak K.M."/>
            <person name="Andrzejewski T.M."/>
            <person name="Davidsen T.M."/>
            <person name="Wayne K.J."/>
            <person name="Tettelin H."/>
            <person name="Glass J.I."/>
            <person name="Rusch D."/>
            <person name="Podicherti R."/>
            <person name="Tsui H.-C.T."/>
            <person name="Winkler M.E."/>
        </authorList>
    </citation>
    <scope>NUCLEOTIDE SEQUENCE</scope>
</reference>